<dbReference type="VEuPathDB" id="TriTrypDB:Lsey_0052_0040"/>
<feature type="compositionally biased region" description="Basic residues" evidence="2">
    <location>
        <begin position="236"/>
        <end position="247"/>
    </location>
</feature>
<dbReference type="PANTHER" id="PTHR35890">
    <property type="match status" value="1"/>
</dbReference>
<comment type="similarity">
    <text evidence="1">Belongs to the protease inhibitor I11 (ecotin) family.</text>
</comment>
<protein>
    <submittedName>
        <fullName evidence="3">Putative ecotin</fullName>
    </submittedName>
</protein>
<evidence type="ECO:0000313" key="4">
    <source>
        <dbReference type="Proteomes" id="UP000038009"/>
    </source>
</evidence>
<feature type="compositionally biased region" description="Basic and acidic residues" evidence="2">
    <location>
        <begin position="278"/>
        <end position="310"/>
    </location>
</feature>
<name>A0A0N1HZ51_LEPSE</name>
<sequence length="341" mass="38148">MPTLADYGAPYPKAAPDEERKVIYLPPLDPSMEQNHVKLQLIPGRHEDCKDGQLYHINGTFTENTLEGWGYPFYAVKFGDICASQHAAVSSKGGVRFVTMREYLMVPYNSKLPTVVYVPKGSELRYRVWMDDYCRIVEAAAASKRAGTKAASKNHHNGTNGKEHTEAVAHRGVQQLNEYEQVHEARRLRSVEAGGNQRESLGDAKGVVERQRGKQEAEAQSDDRREQRKSNPNSEHRHRSSSKHRKHTSSDADAPAQDRQRNPSAPDEASAGRSKISSVDKGHTGSSSSDRRGSSPGKHKDKEDPYEKKAKNFWSRARGSSKSKDSTSKRSNSKTDQWSEM</sequence>
<evidence type="ECO:0000256" key="1">
    <source>
        <dbReference type="ARBA" id="ARBA00010558"/>
    </source>
</evidence>
<dbReference type="InterPro" id="IPR005658">
    <property type="entry name" value="Prot_inh_ecotin"/>
</dbReference>
<organism evidence="3 4">
    <name type="scientific">Leptomonas seymouri</name>
    <dbReference type="NCBI Taxonomy" id="5684"/>
    <lineage>
        <taxon>Eukaryota</taxon>
        <taxon>Discoba</taxon>
        <taxon>Euglenozoa</taxon>
        <taxon>Kinetoplastea</taxon>
        <taxon>Metakinetoplastina</taxon>
        <taxon>Trypanosomatida</taxon>
        <taxon>Trypanosomatidae</taxon>
        <taxon>Leishmaniinae</taxon>
        <taxon>Leptomonas</taxon>
    </lineage>
</organism>
<dbReference type="Pfam" id="PF03974">
    <property type="entry name" value="Ecotin"/>
    <property type="match status" value="1"/>
</dbReference>
<dbReference type="PANTHER" id="PTHR35890:SF3">
    <property type="entry name" value="ECOTIN"/>
    <property type="match status" value="1"/>
</dbReference>
<dbReference type="Proteomes" id="UP000038009">
    <property type="component" value="Unassembled WGS sequence"/>
</dbReference>
<reference evidence="3 4" key="1">
    <citation type="journal article" date="2015" name="PLoS Pathog.">
        <title>Leptomonas seymouri: Adaptations to the Dixenous Life Cycle Analyzed by Genome Sequencing, Transcriptome Profiling and Co-infection with Leishmania donovani.</title>
        <authorList>
            <person name="Kraeva N."/>
            <person name="Butenko A."/>
            <person name="Hlavacova J."/>
            <person name="Kostygov A."/>
            <person name="Myskova J."/>
            <person name="Grybchuk D."/>
            <person name="Lestinova T."/>
            <person name="Votypka J."/>
            <person name="Volf P."/>
            <person name="Opperdoes F."/>
            <person name="Flegontov P."/>
            <person name="Lukes J."/>
            <person name="Yurchenko V."/>
        </authorList>
    </citation>
    <scope>NUCLEOTIDE SEQUENCE [LARGE SCALE GENOMIC DNA]</scope>
    <source>
        <strain evidence="3 4">ATCC 30220</strain>
    </source>
</reference>
<feature type="region of interest" description="Disordered" evidence="2">
    <location>
        <begin position="144"/>
        <end position="167"/>
    </location>
</feature>
<proteinExistence type="inferred from homology"/>
<dbReference type="SUPFAM" id="SSF49772">
    <property type="entry name" value="Ecotin, trypsin inhibitor"/>
    <property type="match status" value="1"/>
</dbReference>
<keyword evidence="4" id="KW-1185">Reference proteome</keyword>
<dbReference type="Gene3D" id="2.60.40.550">
    <property type="entry name" value="Ecotin"/>
    <property type="match status" value="1"/>
</dbReference>
<feature type="region of interest" description="Disordered" evidence="2">
    <location>
        <begin position="190"/>
        <end position="341"/>
    </location>
</feature>
<comment type="caution">
    <text evidence="3">The sequence shown here is derived from an EMBL/GenBank/DDBJ whole genome shotgun (WGS) entry which is preliminary data.</text>
</comment>
<dbReference type="AlphaFoldDB" id="A0A0N1HZ51"/>
<evidence type="ECO:0000313" key="3">
    <source>
        <dbReference type="EMBL" id="KPI88381.1"/>
    </source>
</evidence>
<dbReference type="EMBL" id="LJSK01000052">
    <property type="protein sequence ID" value="KPI88381.1"/>
    <property type="molecule type" value="Genomic_DNA"/>
</dbReference>
<evidence type="ECO:0000256" key="2">
    <source>
        <dbReference type="SAM" id="MobiDB-lite"/>
    </source>
</evidence>
<gene>
    <name evidence="3" type="ORF">ABL78_2500</name>
</gene>
<accession>A0A0N1HZ51</accession>
<dbReference type="Gene3D" id="4.10.1230.10">
    <property type="entry name" value="Ecotin, trypsin inhibitor"/>
    <property type="match status" value="1"/>
</dbReference>
<dbReference type="OrthoDB" id="16445at2759"/>
<dbReference type="GO" id="GO:0004867">
    <property type="term" value="F:serine-type endopeptidase inhibitor activity"/>
    <property type="evidence" value="ECO:0007669"/>
    <property type="project" value="InterPro"/>
</dbReference>
<dbReference type="InterPro" id="IPR036198">
    <property type="entry name" value="Ecotin_sf"/>
</dbReference>
<dbReference type="InterPro" id="IPR027438">
    <property type="entry name" value="Ecotin_C"/>
</dbReference>
<feature type="compositionally biased region" description="Basic and acidic residues" evidence="2">
    <location>
        <begin position="200"/>
        <end position="229"/>
    </location>
</feature>